<dbReference type="EMBL" id="DS268111">
    <property type="protein sequence ID" value="KMM69072.1"/>
    <property type="molecule type" value="Genomic_DNA"/>
</dbReference>
<dbReference type="AlphaFoldDB" id="A0A0J6IBP4"/>
<sequence length="235" mass="26794">MLAEQESQLDAEHSSGGPSLWQVVYKKMCCSGPSYQNSEGYCWQDPVGKKHYRLRTEYLKSLIRFVEEGNDLETHGDIPDTIQEQLYREEQQWLERQQKTRQSKVKSTCPPININFLPTQAPQLSTVTAPAGPPSLLSDSNPGLIDPIVVPDIPLDITVREYSSWQQSQVECTTLKNNIDKARDVALVNGLDLEQIYKDQDPDFFIQQGVKVGVARRFVRDISTWIKQLNQNKVD</sequence>
<proteinExistence type="predicted"/>
<accession>A0A0J6IBP4</accession>
<reference evidence="2" key="2">
    <citation type="journal article" date="2009" name="Genome Res.">
        <title>Comparative genomic analyses of the human fungal pathogens Coccidioides and their relatives.</title>
        <authorList>
            <person name="Sharpton T.J."/>
            <person name="Stajich J.E."/>
            <person name="Rounsley S.D."/>
            <person name="Gardner M.J."/>
            <person name="Wortman J.R."/>
            <person name="Jordar V.S."/>
            <person name="Maiti R."/>
            <person name="Kodira C.D."/>
            <person name="Neafsey D.E."/>
            <person name="Zeng Q."/>
            <person name="Hung C.-Y."/>
            <person name="McMahan C."/>
            <person name="Muszewska A."/>
            <person name="Grynberg M."/>
            <person name="Mandel M.A."/>
            <person name="Kellner E.M."/>
            <person name="Barker B.M."/>
            <person name="Galgiani J.N."/>
            <person name="Orbach M.J."/>
            <person name="Kirkland T.N."/>
            <person name="Cole G.T."/>
            <person name="Henn M.R."/>
            <person name="Birren B.W."/>
            <person name="Taylor J.W."/>
        </authorList>
    </citation>
    <scope>NUCLEOTIDE SEQUENCE [LARGE SCALE GENOMIC DNA]</scope>
    <source>
        <strain evidence="2">RMSCC 3488</strain>
    </source>
</reference>
<reference evidence="2" key="3">
    <citation type="journal article" date="2010" name="Genome Res.">
        <title>Population genomic sequencing of Coccidioides fungi reveals recent hybridization and transposon control.</title>
        <authorList>
            <person name="Neafsey D.E."/>
            <person name="Barker B.M."/>
            <person name="Sharpton T.J."/>
            <person name="Stajich J.E."/>
            <person name="Park D.J."/>
            <person name="Whiston E."/>
            <person name="Hung C.-Y."/>
            <person name="McMahan C."/>
            <person name="White J."/>
            <person name="Sykes S."/>
            <person name="Heiman D."/>
            <person name="Young S."/>
            <person name="Zeng Q."/>
            <person name="Abouelleil A."/>
            <person name="Aftuck L."/>
            <person name="Bessette D."/>
            <person name="Brown A."/>
            <person name="FitzGerald M."/>
            <person name="Lui A."/>
            <person name="Macdonald J.P."/>
            <person name="Priest M."/>
            <person name="Orbach M.J."/>
            <person name="Galgiani J.N."/>
            <person name="Kirkland T.N."/>
            <person name="Cole G.T."/>
            <person name="Birren B.W."/>
            <person name="Henn M.R."/>
            <person name="Taylor J.W."/>
            <person name="Rounsley S.D."/>
        </authorList>
    </citation>
    <scope>NUCLEOTIDE SEQUENCE [LARGE SCALE GENOMIC DNA]</scope>
    <source>
        <strain evidence="2">RMSCC 3488</strain>
    </source>
</reference>
<name>A0A0J6IBP4_COCPO</name>
<protein>
    <submittedName>
        <fullName evidence="1">Uncharacterized protein</fullName>
    </submittedName>
</protein>
<reference evidence="1 2" key="1">
    <citation type="submission" date="2007-06" db="EMBL/GenBank/DDBJ databases">
        <title>The Genome Sequence of Coccidioides posadasii RMSCC_3488.</title>
        <authorList>
            <consortium name="Coccidioides Genome Resources Consortium"/>
            <consortium name="The Broad Institute Genome Sequencing Platform"/>
            <person name="Henn M.R."/>
            <person name="Sykes S."/>
            <person name="Young S."/>
            <person name="Jaffe D."/>
            <person name="Berlin A."/>
            <person name="Alvarez P."/>
            <person name="Butler J."/>
            <person name="Gnerre S."/>
            <person name="Grabherr M."/>
            <person name="Mauceli E."/>
            <person name="Brockman W."/>
            <person name="Kodira C."/>
            <person name="Alvarado L."/>
            <person name="Zeng Q."/>
            <person name="Crawford M."/>
            <person name="Antoine C."/>
            <person name="Devon K."/>
            <person name="Galgiani J."/>
            <person name="Orsborn K."/>
            <person name="Lewis M.L."/>
            <person name="Nusbaum C."/>
            <person name="Galagan J."/>
            <person name="Birren B."/>
        </authorList>
    </citation>
    <scope>NUCLEOTIDE SEQUENCE [LARGE SCALE GENOMIC DNA]</scope>
    <source>
        <strain evidence="1 2">RMSCC 3488</strain>
    </source>
</reference>
<dbReference type="Proteomes" id="UP000054567">
    <property type="component" value="Unassembled WGS sequence"/>
</dbReference>
<dbReference type="OrthoDB" id="4187842at2759"/>
<evidence type="ECO:0000313" key="1">
    <source>
        <dbReference type="EMBL" id="KMM69072.1"/>
    </source>
</evidence>
<gene>
    <name evidence="1" type="ORF">CPAG_05395</name>
</gene>
<evidence type="ECO:0000313" key="2">
    <source>
        <dbReference type="Proteomes" id="UP000054567"/>
    </source>
</evidence>
<dbReference type="VEuPathDB" id="FungiDB:CPAG_05395"/>
<organism evidence="1 2">
    <name type="scientific">Coccidioides posadasii RMSCC 3488</name>
    <dbReference type="NCBI Taxonomy" id="454284"/>
    <lineage>
        <taxon>Eukaryota</taxon>
        <taxon>Fungi</taxon>
        <taxon>Dikarya</taxon>
        <taxon>Ascomycota</taxon>
        <taxon>Pezizomycotina</taxon>
        <taxon>Eurotiomycetes</taxon>
        <taxon>Eurotiomycetidae</taxon>
        <taxon>Onygenales</taxon>
        <taxon>Onygenaceae</taxon>
        <taxon>Coccidioides</taxon>
    </lineage>
</organism>